<protein>
    <recommendedName>
        <fullName evidence="2">Transposase</fullName>
    </recommendedName>
</protein>
<reference evidence="1" key="1">
    <citation type="submission" date="2022-10" db="EMBL/GenBank/DDBJ databases">
        <title>The complete genomes of actinobacterial strains from the NBC collection.</title>
        <authorList>
            <person name="Joergensen T.S."/>
            <person name="Alvarez Arevalo M."/>
            <person name="Sterndorff E.B."/>
            <person name="Faurdal D."/>
            <person name="Vuksanovic O."/>
            <person name="Mourched A.-S."/>
            <person name="Charusanti P."/>
            <person name="Shaw S."/>
            <person name="Blin K."/>
            <person name="Weber T."/>
        </authorList>
    </citation>
    <scope>NUCLEOTIDE SEQUENCE</scope>
    <source>
        <strain evidence="1">NBC_00060</strain>
    </source>
</reference>
<dbReference type="EMBL" id="CP108253">
    <property type="protein sequence ID" value="WTU38264.1"/>
    <property type="molecule type" value="Genomic_DNA"/>
</dbReference>
<evidence type="ECO:0000313" key="1">
    <source>
        <dbReference type="EMBL" id="WTU38264.1"/>
    </source>
</evidence>
<sequence length="127" mass="14436">MTSPYDGVQRVGMDLQRRRSVLARMAQDGQRVGKMVRFNNDPARLKREIAKAGSAPKVVRGQRRALVVLHHSILVSIWHMFTREIEYADLGGDYFLERAGKTRATCRLGSQLNRLGYQVNLQPVQVT</sequence>
<organism evidence="1">
    <name type="scientific">Streptomyces sp. NBC_00060</name>
    <dbReference type="NCBI Taxonomy" id="2975636"/>
    <lineage>
        <taxon>Bacteria</taxon>
        <taxon>Bacillati</taxon>
        <taxon>Actinomycetota</taxon>
        <taxon>Actinomycetes</taxon>
        <taxon>Kitasatosporales</taxon>
        <taxon>Streptomycetaceae</taxon>
        <taxon>Streptomyces</taxon>
    </lineage>
</organism>
<evidence type="ECO:0008006" key="2">
    <source>
        <dbReference type="Google" id="ProtNLM"/>
    </source>
</evidence>
<accession>A0AAU2GSF1</accession>
<dbReference type="AlphaFoldDB" id="A0AAU2GSF1"/>
<gene>
    <name evidence="1" type="ORF">OHV25_01055</name>
</gene>
<proteinExistence type="predicted"/>
<name>A0AAU2GSF1_9ACTN</name>